<evidence type="ECO:0000313" key="6">
    <source>
        <dbReference type="Proteomes" id="UP000064137"/>
    </source>
</evidence>
<dbReference type="SUPFAM" id="SSF46689">
    <property type="entry name" value="Homeodomain-like"/>
    <property type="match status" value="1"/>
</dbReference>
<dbReference type="PANTHER" id="PTHR47894">
    <property type="entry name" value="HTH-TYPE TRANSCRIPTIONAL REGULATOR GADX"/>
    <property type="match status" value="1"/>
</dbReference>
<feature type="domain" description="HTH araC/xylS-type" evidence="4">
    <location>
        <begin position="242"/>
        <end position="340"/>
    </location>
</feature>
<evidence type="ECO:0000313" key="5">
    <source>
        <dbReference type="EMBL" id="ALZ85200.1"/>
    </source>
</evidence>
<dbReference type="AlphaFoldDB" id="A0A0U4VPP2"/>
<dbReference type="PANTHER" id="PTHR47894:SF1">
    <property type="entry name" value="HTH-TYPE TRANSCRIPTIONAL REGULATOR VQSM"/>
    <property type="match status" value="1"/>
</dbReference>
<dbReference type="GO" id="GO:0003700">
    <property type="term" value="F:DNA-binding transcription factor activity"/>
    <property type="evidence" value="ECO:0007669"/>
    <property type="project" value="InterPro"/>
</dbReference>
<dbReference type="GO" id="GO:0005829">
    <property type="term" value="C:cytosol"/>
    <property type="evidence" value="ECO:0007669"/>
    <property type="project" value="TreeGrafter"/>
</dbReference>
<keyword evidence="2" id="KW-0238">DNA-binding</keyword>
<proteinExistence type="predicted"/>
<organism evidence="5 6">
    <name type="scientific">Pseudomonas oryzihabitans</name>
    <dbReference type="NCBI Taxonomy" id="47885"/>
    <lineage>
        <taxon>Bacteria</taxon>
        <taxon>Pseudomonadati</taxon>
        <taxon>Pseudomonadota</taxon>
        <taxon>Gammaproteobacteria</taxon>
        <taxon>Pseudomonadales</taxon>
        <taxon>Pseudomonadaceae</taxon>
        <taxon>Pseudomonas</taxon>
    </lineage>
</organism>
<sequence length="347" mass="37768">MSAPALRLGDLSTGFVLALAAAVATRGADATGLLDRFGLTAARLAEPGGRLSIPHYMRLGHAALELTGDPALGLAMGQAMRPAFLGLAGVTVAQAPDVRHAAETLLALEPLYGRNYRGQSRYAAQGRDAWLHFYSISPYNAYNSFVVDVVLSAWLALLGTVAGGPLQPRRVLIEYPAPADLAPYEAAFGCPVEFGAAENALLLDARALSLTGPEHCPATWRQLLALSEAERARLTRTRGLSERVIEVMGPLLRHGEPTLEQIAVRLRLPSWTLRRKLAEEGTQYRTLLNLTRRDLALAYIRDTEASFGEIAYLLGFASPAAFQRAFKRWTEQTPGDWRRLQRQTIAG</sequence>
<protein>
    <submittedName>
        <fullName evidence="5">AraC family transcriptional regulator</fullName>
    </submittedName>
</protein>
<evidence type="ECO:0000256" key="1">
    <source>
        <dbReference type="ARBA" id="ARBA00023015"/>
    </source>
</evidence>
<dbReference type="PROSITE" id="PS01124">
    <property type="entry name" value="HTH_ARAC_FAMILY_2"/>
    <property type="match status" value="1"/>
</dbReference>
<dbReference type="Pfam" id="PF12625">
    <property type="entry name" value="Arabinose_bd"/>
    <property type="match status" value="1"/>
</dbReference>
<name>A0A0U4VPP2_9PSED</name>
<dbReference type="Proteomes" id="UP000064137">
    <property type="component" value="Chromosome"/>
</dbReference>
<gene>
    <name evidence="5" type="ORF">APT59_13725</name>
</gene>
<dbReference type="GO" id="GO:0000976">
    <property type="term" value="F:transcription cis-regulatory region binding"/>
    <property type="evidence" value="ECO:0007669"/>
    <property type="project" value="TreeGrafter"/>
</dbReference>
<dbReference type="InterPro" id="IPR032687">
    <property type="entry name" value="AraC-type_N"/>
</dbReference>
<dbReference type="EMBL" id="CP013987">
    <property type="protein sequence ID" value="ALZ85200.1"/>
    <property type="molecule type" value="Genomic_DNA"/>
</dbReference>
<keyword evidence="3" id="KW-0804">Transcription</keyword>
<evidence type="ECO:0000256" key="3">
    <source>
        <dbReference type="ARBA" id="ARBA00023163"/>
    </source>
</evidence>
<dbReference type="OrthoDB" id="5582699at2"/>
<dbReference type="RefSeq" id="WP_059315366.1">
    <property type="nucleotide sequence ID" value="NZ_CP013987.1"/>
</dbReference>
<evidence type="ECO:0000256" key="2">
    <source>
        <dbReference type="ARBA" id="ARBA00023125"/>
    </source>
</evidence>
<reference evidence="5 6" key="1">
    <citation type="submission" date="2016-01" db="EMBL/GenBank/DDBJ databases">
        <title>Annotation of Pseudomonas oryzihabitans USDA-ARS-USMARC-56511.</title>
        <authorList>
            <person name="Harhay G.P."/>
            <person name="Harhay D.M."/>
            <person name="Smith T.P.L."/>
            <person name="Bono J.L."/>
            <person name="Heaton M.P."/>
            <person name="Clawson M.L."/>
            <person name="Chitko-Mckown C.G."/>
            <person name="Capik S.F."/>
            <person name="DeDonder K.D."/>
            <person name="Apley M.D."/>
            <person name="Lubbers B.V."/>
            <person name="White B.J."/>
            <person name="Larson R.L."/>
        </authorList>
    </citation>
    <scope>NUCLEOTIDE SEQUENCE [LARGE SCALE GENOMIC DNA]</scope>
    <source>
        <strain evidence="5 6">USDA-ARS-USMARC-56511</strain>
    </source>
</reference>
<dbReference type="KEGG" id="por:APT59_13725"/>
<dbReference type="Pfam" id="PF12833">
    <property type="entry name" value="HTH_18"/>
    <property type="match status" value="1"/>
</dbReference>
<keyword evidence="1" id="KW-0805">Transcription regulation</keyword>
<dbReference type="SMART" id="SM00342">
    <property type="entry name" value="HTH_ARAC"/>
    <property type="match status" value="1"/>
</dbReference>
<accession>A0A0U4VPP2</accession>
<evidence type="ECO:0000259" key="4">
    <source>
        <dbReference type="PROSITE" id="PS01124"/>
    </source>
</evidence>
<dbReference type="Gene3D" id="1.10.10.60">
    <property type="entry name" value="Homeodomain-like"/>
    <property type="match status" value="1"/>
</dbReference>
<dbReference type="InterPro" id="IPR018060">
    <property type="entry name" value="HTH_AraC"/>
</dbReference>
<dbReference type="InterPro" id="IPR009057">
    <property type="entry name" value="Homeodomain-like_sf"/>
</dbReference>